<dbReference type="PATRIC" id="fig|316.101.peg.3860"/>
<proteinExistence type="inferred from homology"/>
<protein>
    <recommendedName>
        <fullName evidence="5">Putrescine-binding periplasmic protein</fullName>
    </recommendedName>
</protein>
<evidence type="ECO:0000256" key="1">
    <source>
        <dbReference type="ARBA" id="ARBA00004418"/>
    </source>
</evidence>
<organism evidence="7 8">
    <name type="scientific">Stutzerimonas stutzeri</name>
    <name type="common">Pseudomonas stutzeri</name>
    <dbReference type="NCBI Taxonomy" id="316"/>
    <lineage>
        <taxon>Bacteria</taxon>
        <taxon>Pseudomonadati</taxon>
        <taxon>Pseudomonadota</taxon>
        <taxon>Gammaproteobacteria</taxon>
        <taxon>Pseudomonadales</taxon>
        <taxon>Pseudomonadaceae</taxon>
        <taxon>Stutzerimonas</taxon>
    </lineage>
</organism>
<comment type="caution">
    <text evidence="7">The sequence shown here is derived from an EMBL/GenBank/DDBJ whole genome shotgun (WGS) entry which is preliminary data.</text>
</comment>
<dbReference type="RefSeq" id="WP_045163097.1">
    <property type="nucleotide sequence ID" value="NZ_JYHV01000029.1"/>
</dbReference>
<dbReference type="EMBL" id="JYHV01000029">
    <property type="protein sequence ID" value="KJH80472.1"/>
    <property type="molecule type" value="Genomic_DNA"/>
</dbReference>
<keyword evidence="4 5" id="KW-0574">Periplasm</keyword>
<gene>
    <name evidence="7" type="ORF">UF78_15470</name>
</gene>
<evidence type="ECO:0000256" key="2">
    <source>
        <dbReference type="ARBA" id="ARBA00022448"/>
    </source>
</evidence>
<dbReference type="GO" id="GO:0042597">
    <property type="term" value="C:periplasmic space"/>
    <property type="evidence" value="ECO:0007669"/>
    <property type="project" value="UniProtKB-SubCell"/>
</dbReference>
<dbReference type="PRINTS" id="PR00909">
    <property type="entry name" value="SPERMDNBNDNG"/>
</dbReference>
<keyword evidence="2 5" id="KW-0813">Transport</keyword>
<dbReference type="AlphaFoldDB" id="A0A0D9AI92"/>
<dbReference type="GO" id="GO:0015846">
    <property type="term" value="P:polyamine transport"/>
    <property type="evidence" value="ECO:0007669"/>
    <property type="project" value="InterPro"/>
</dbReference>
<dbReference type="InterPro" id="IPR001188">
    <property type="entry name" value="Sperm_putr-bd"/>
</dbReference>
<dbReference type="Gene3D" id="3.40.190.10">
    <property type="entry name" value="Periplasmic binding protein-like II"/>
    <property type="match status" value="2"/>
</dbReference>
<evidence type="ECO:0000256" key="3">
    <source>
        <dbReference type="ARBA" id="ARBA00022729"/>
    </source>
</evidence>
<dbReference type="GO" id="GO:0019808">
    <property type="term" value="F:polyamine binding"/>
    <property type="evidence" value="ECO:0007669"/>
    <property type="project" value="InterPro"/>
</dbReference>
<accession>A0A0D9AI92</accession>
<dbReference type="Pfam" id="PF13416">
    <property type="entry name" value="SBP_bac_8"/>
    <property type="match status" value="1"/>
</dbReference>
<evidence type="ECO:0000313" key="7">
    <source>
        <dbReference type="EMBL" id="KJH80472.1"/>
    </source>
</evidence>
<evidence type="ECO:0000313" key="8">
    <source>
        <dbReference type="Proteomes" id="UP000032487"/>
    </source>
</evidence>
<comment type="subcellular location">
    <subcellularLocation>
        <location evidence="1 5">Periplasm</location>
    </subcellularLocation>
</comment>
<keyword evidence="3 6" id="KW-0732">Signal</keyword>
<name>A0A0D9AI92_STUST</name>
<dbReference type="PANTHER" id="PTHR30222:SF18">
    <property type="entry name" value="BIFUNCTIONAL POLYHYDROXYBUTYRATE SYNTHASE _ ABC TRANSPORTER PERIPLASMIC BINDING PROTEIN-RELATED"/>
    <property type="match status" value="1"/>
</dbReference>
<evidence type="ECO:0000256" key="4">
    <source>
        <dbReference type="ARBA" id="ARBA00022764"/>
    </source>
</evidence>
<dbReference type="PIRSF" id="PIRSF019574">
    <property type="entry name" value="Periplasmic_polyamine_BP"/>
    <property type="match status" value="1"/>
</dbReference>
<dbReference type="InterPro" id="IPR006059">
    <property type="entry name" value="SBP"/>
</dbReference>
<comment type="function">
    <text evidence="5">Required for the activity of the bacterial periplasmic transport system of putrescine.</text>
</comment>
<dbReference type="Proteomes" id="UP000032487">
    <property type="component" value="Unassembled WGS sequence"/>
</dbReference>
<comment type="similarity">
    <text evidence="5">Belongs to the bacterial solute-binding protein PotD/PotF family.</text>
</comment>
<reference evidence="7 8" key="1">
    <citation type="submission" date="2015-02" db="EMBL/GenBank/DDBJ databases">
        <title>Draft genome sequence of Pseudomonas stutzeri NT0128 isolated from wheat (Triticum turgidum) rhizosphere.</title>
        <authorList>
            <person name="Tovi N."/>
            <person name="Frenk S."/>
            <person name="Hadar Y."/>
            <person name="Minz D."/>
        </authorList>
    </citation>
    <scope>NUCLEOTIDE SEQUENCE [LARGE SCALE GENOMIC DNA]</scope>
    <source>
        <strain evidence="7 8">NT0128</strain>
    </source>
</reference>
<dbReference type="OrthoDB" id="6796350at2"/>
<feature type="chain" id="PRO_5002338216" description="Putrescine-binding periplasmic protein" evidence="6">
    <location>
        <begin position="18"/>
        <end position="356"/>
    </location>
</feature>
<dbReference type="PANTHER" id="PTHR30222">
    <property type="entry name" value="SPERMIDINE/PUTRESCINE-BINDING PERIPLASMIC PROTEIN"/>
    <property type="match status" value="1"/>
</dbReference>
<feature type="signal peptide" evidence="6">
    <location>
        <begin position="1"/>
        <end position="17"/>
    </location>
</feature>
<dbReference type="SUPFAM" id="SSF53850">
    <property type="entry name" value="Periplasmic binding protein-like II"/>
    <property type="match status" value="1"/>
</dbReference>
<sequence>MRGLLLLLTLLAGLARADTTLRVLNWKDYIEPEVLERFKAEHAVRIDYQTFTSADELDRLLDAGTPYDLIVPSHFQLTRLIDSGRLLRLDKFRLSHYDNLDPKLLASLAAFSRANDYVVPYLWTTVGLVTDDAKLAERLGETPADSWSVLFDPTIANRLSDCGIGWIDAPEEIFSLWLNYRGKQLGRASPRALERYARRIGESASRVGSLNNDAYVDGLAKGQLCVAMAWAGHAITAAQQRPSLRYRIPREGGLLTIDSWAIPANAGNPELAHRFINFMLMAPVAVRNTQATGFYSPMKTTLAEMEALAITDARLVPTAAARQRLYFLEQLSPDQKAVIDREWSRLKQDRAPDLVP</sequence>
<evidence type="ECO:0000256" key="5">
    <source>
        <dbReference type="PIRNR" id="PIRNR019574"/>
    </source>
</evidence>
<evidence type="ECO:0000256" key="6">
    <source>
        <dbReference type="SAM" id="SignalP"/>
    </source>
</evidence>